<dbReference type="AlphaFoldDB" id="E4SAZ1"/>
<dbReference type="KEGG" id="cki:Calkr_2647"/>
<dbReference type="GO" id="GO:0003677">
    <property type="term" value="F:DNA binding"/>
    <property type="evidence" value="ECO:0007669"/>
    <property type="project" value="InterPro"/>
</dbReference>
<dbReference type="Pfam" id="PF00753">
    <property type="entry name" value="Lactamase_B"/>
    <property type="match status" value="1"/>
</dbReference>
<evidence type="ECO:0000259" key="3">
    <source>
        <dbReference type="SMART" id="SM00849"/>
    </source>
</evidence>
<reference evidence="4 5" key="2">
    <citation type="journal article" date="2011" name="J. Bacteriol.">
        <title>Complete genome sequences for the anaerobic, extremely thermophilic plant biomass-degrading bacteria Caldicellulosiruptor hydrothermalis, Caldicellulosiruptor kristjanssonii, Caldicellulosiruptor kronotskyensis, Caldicellulosiruptor owensenis, and Caldicellulosiruptor lactoaceticus.</title>
        <authorList>
            <person name="Blumer-Schuette S.E."/>
            <person name="Ozdemir I."/>
            <person name="Mistry D."/>
            <person name="Lucas S."/>
            <person name="Lapidus A."/>
            <person name="Cheng J.F."/>
            <person name="Goodwin L.A."/>
            <person name="Pitluck S."/>
            <person name="Land M.L."/>
            <person name="Hauser L.J."/>
            <person name="Woyke T."/>
            <person name="Mikhailova N."/>
            <person name="Pati A."/>
            <person name="Kyrpides N.C."/>
            <person name="Ivanova N."/>
            <person name="Detter J.C."/>
            <person name="Walston-Davenport K."/>
            <person name="Han S."/>
            <person name="Adams M.W."/>
            <person name="Kelly R.M."/>
        </authorList>
    </citation>
    <scope>NUCLEOTIDE SEQUENCE [LARGE SCALE GENOMIC DNA]</scope>
    <source>
        <strain evidence="5">ATCC 700853 / DSM 12137 / I77R1B</strain>
        <plasmid evidence="4">pCALKR01</plasmid>
    </source>
</reference>
<dbReference type="SUPFAM" id="SSF56281">
    <property type="entry name" value="Metallo-hydrolase/oxidoreductase"/>
    <property type="match status" value="1"/>
</dbReference>
<dbReference type="InterPro" id="IPR035451">
    <property type="entry name" value="Ada-like_dom_sf"/>
</dbReference>
<dbReference type="GO" id="GO:0006355">
    <property type="term" value="P:regulation of DNA-templated transcription"/>
    <property type="evidence" value="ECO:0007669"/>
    <property type="project" value="InterPro"/>
</dbReference>
<dbReference type="CDD" id="cd07731">
    <property type="entry name" value="ComA-like_MBL-fold"/>
    <property type="match status" value="1"/>
</dbReference>
<dbReference type="Proteomes" id="UP000009256">
    <property type="component" value="Plasmid pCALKR01"/>
</dbReference>
<dbReference type="EMBL" id="CP002327">
    <property type="protein sequence ID" value="ADQ42070.1"/>
    <property type="molecule type" value="Genomic_DNA"/>
</dbReference>
<dbReference type="InterPro" id="IPR035681">
    <property type="entry name" value="ComA-like_MBL"/>
</dbReference>
<keyword evidence="2" id="KW-0472">Membrane</keyword>
<dbReference type="HOGENOM" id="CLU_010363_0_0_9"/>
<dbReference type="InterPro" id="IPR004026">
    <property type="entry name" value="Ada_DNA_repair_Zn-bd"/>
</dbReference>
<dbReference type="PANTHER" id="PTHR30619">
    <property type="entry name" value="DNA INTERNALIZATION/COMPETENCE PROTEIN COMEC/REC2"/>
    <property type="match status" value="1"/>
</dbReference>
<protein>
    <recommendedName>
        <fullName evidence="3">Metallo-beta-lactamase domain-containing protein</fullName>
    </recommendedName>
</protein>
<dbReference type="Pfam" id="PF02805">
    <property type="entry name" value="Ada_Zn_binding"/>
    <property type="match status" value="1"/>
</dbReference>
<evidence type="ECO:0000313" key="4">
    <source>
        <dbReference type="EMBL" id="ADQ42070.1"/>
    </source>
</evidence>
<dbReference type="InterPro" id="IPR052159">
    <property type="entry name" value="Competence_DNA_uptake"/>
</dbReference>
<dbReference type="InterPro" id="IPR001279">
    <property type="entry name" value="Metallo-B-lactamas"/>
</dbReference>
<keyword evidence="2" id="KW-0812">Transmembrane</keyword>
<keyword evidence="1" id="KW-0010">Activator</keyword>
<accession>E4SAZ1</accession>
<dbReference type="PANTHER" id="PTHR30619:SF1">
    <property type="entry name" value="RECOMBINATION PROTEIN 2"/>
    <property type="match status" value="1"/>
</dbReference>
<dbReference type="GO" id="GO:0006281">
    <property type="term" value="P:DNA repair"/>
    <property type="evidence" value="ECO:0007669"/>
    <property type="project" value="InterPro"/>
</dbReference>
<name>E4SAZ1_CALA7</name>
<dbReference type="SMART" id="SM00849">
    <property type="entry name" value="Lactamase_B"/>
    <property type="match status" value="1"/>
</dbReference>
<proteinExistence type="predicted"/>
<dbReference type="SUPFAM" id="SSF57884">
    <property type="entry name" value="Ada DNA repair protein, N-terminal domain (N-Ada 10)"/>
    <property type="match status" value="1"/>
</dbReference>
<sequence length="365" mass="40349">MKGEKQERKEMFTLLRIKKHIVFVLVAIVFVFSLLSFSFAATQKALTVSFIDVGQGDSIIVQTPQGKNILIDSGPNTAESTVLSYLKSKGITKLDMVVVSHPHEDHIGNMDVIIQNFAVGKVYAPNVTTNTKAFESFLLAVKGKGLKFSIPEVGQDISPDSKVKMIVLSPSKKDKYEDLNDYSIVLKVEYGKTSFLLMGDATASIEEKLLHDNKLKQYLKSNVLKIGHHGSKYSSTSTFLSTVKPKYAVISVGKDNPYGHPFPLTLSKLKSLGAEILRTDEQGTITITSDGQTIKVNKKASAIKPQAPPSSSTSKYAYIGNSNTKKFHYPWCTWAKKIAPYHRVYFKTRQEAISAGYVPCKVCKP</sequence>
<feature type="transmembrane region" description="Helical" evidence="2">
    <location>
        <begin position="21"/>
        <end position="41"/>
    </location>
</feature>
<organism evidence="4 5">
    <name type="scientific">Caldicellulosiruptor acetigenus (strain ATCC 700853 / DSM 12137 / I77R1B)</name>
    <name type="common">Caldicellulosiruptor kristjanssonii</name>
    <dbReference type="NCBI Taxonomy" id="632335"/>
    <lineage>
        <taxon>Bacteria</taxon>
        <taxon>Bacillati</taxon>
        <taxon>Bacillota</taxon>
        <taxon>Bacillota incertae sedis</taxon>
        <taxon>Caldicellulosiruptorales</taxon>
        <taxon>Caldicellulosiruptoraceae</taxon>
        <taxon>Caldicellulosiruptor</taxon>
    </lineage>
</organism>
<dbReference type="GO" id="GO:0008270">
    <property type="term" value="F:zinc ion binding"/>
    <property type="evidence" value="ECO:0007669"/>
    <property type="project" value="InterPro"/>
</dbReference>
<evidence type="ECO:0000313" key="5">
    <source>
        <dbReference type="Proteomes" id="UP000009256"/>
    </source>
</evidence>
<keyword evidence="2" id="KW-1133">Transmembrane helix</keyword>
<dbReference type="Gene3D" id="3.40.10.10">
    <property type="entry name" value="DNA Methylphosphotriester Repair Domain"/>
    <property type="match status" value="1"/>
</dbReference>
<dbReference type="InterPro" id="IPR036866">
    <property type="entry name" value="RibonucZ/Hydroxyglut_hydro"/>
</dbReference>
<reference key="1">
    <citation type="submission" date="2010-11" db="EMBL/GenBank/DDBJ databases">
        <title>Complete sequence of plasmid of Caldicellulosiruptor kristjanssonii 177R1B.</title>
        <authorList>
            <consortium name="US DOE Joint Genome Institute"/>
            <person name="Lucas S."/>
            <person name="Copeland A."/>
            <person name="Lapidus A."/>
            <person name="Cheng J.-F."/>
            <person name="Bruce D."/>
            <person name="Goodwin L."/>
            <person name="Pitluck S."/>
            <person name="Davenport K."/>
            <person name="Detter J.C."/>
            <person name="Han C."/>
            <person name="Tapia R."/>
            <person name="Land M."/>
            <person name="Hauser L."/>
            <person name="Jeffries C."/>
            <person name="Kyrpides N."/>
            <person name="Ivanova N."/>
            <person name="Mikhailova N."/>
            <person name="Blumer-Schuette S.E."/>
            <person name="Kelly R.M."/>
            <person name="Woyke T."/>
        </authorList>
    </citation>
    <scope>NUCLEOTIDE SEQUENCE</scope>
    <source>
        <strain>177R1B</strain>
    </source>
</reference>
<evidence type="ECO:0000256" key="2">
    <source>
        <dbReference type="SAM" id="Phobius"/>
    </source>
</evidence>
<geneLocation type="plasmid" evidence="4 5">
    <name>pCALKR01</name>
</geneLocation>
<dbReference type="GO" id="GO:0008168">
    <property type="term" value="F:methyltransferase activity"/>
    <property type="evidence" value="ECO:0007669"/>
    <property type="project" value="InterPro"/>
</dbReference>
<dbReference type="eggNOG" id="COG2333">
    <property type="taxonomic scope" value="Bacteria"/>
</dbReference>
<evidence type="ECO:0000256" key="1">
    <source>
        <dbReference type="ARBA" id="ARBA00023159"/>
    </source>
</evidence>
<dbReference type="Gene3D" id="3.60.15.10">
    <property type="entry name" value="Ribonuclease Z/Hydroxyacylglutathione hydrolase-like"/>
    <property type="match status" value="1"/>
</dbReference>
<feature type="domain" description="Metallo-beta-lactamase" evidence="3">
    <location>
        <begin position="55"/>
        <end position="254"/>
    </location>
</feature>
<keyword evidence="4" id="KW-0614">Plasmid</keyword>
<keyword evidence="5" id="KW-1185">Reference proteome</keyword>
<gene>
    <name evidence="4" type="ordered locus">Calkr_2647</name>
</gene>